<organism evidence="1 2">
    <name type="scientific">Stenotrophomonas maltophilia</name>
    <name type="common">Pseudomonas maltophilia</name>
    <name type="synonym">Xanthomonas maltophilia</name>
    <dbReference type="NCBI Taxonomy" id="40324"/>
    <lineage>
        <taxon>Bacteria</taxon>
        <taxon>Pseudomonadati</taxon>
        <taxon>Pseudomonadota</taxon>
        <taxon>Gammaproteobacteria</taxon>
        <taxon>Lysobacterales</taxon>
        <taxon>Lysobacteraceae</taxon>
        <taxon>Stenotrophomonas</taxon>
        <taxon>Stenotrophomonas maltophilia group</taxon>
    </lineage>
</organism>
<name>A0A7V8JND8_STEMA</name>
<evidence type="ECO:0000313" key="2">
    <source>
        <dbReference type="Proteomes" id="UP000487117"/>
    </source>
</evidence>
<comment type="caution">
    <text evidence="1">The sequence shown here is derived from an EMBL/GenBank/DDBJ whole genome shotgun (WGS) entry which is preliminary data.</text>
</comment>
<sequence length="64" mass="7044">MSFRQFPAVDSNGESHINIEFKPEAAAAHHASDATPRYELEDGRALVRTGREFVTSGGELRLSI</sequence>
<dbReference type="EMBL" id="WNDS01000001">
    <property type="protein sequence ID" value="KAF1017533.1"/>
    <property type="molecule type" value="Genomic_DNA"/>
</dbReference>
<reference evidence="2" key="1">
    <citation type="journal article" date="2020" name="MBio">
        <title>Horizontal gene transfer to a defensive symbiont with a reduced genome amongst a multipartite beetle microbiome.</title>
        <authorList>
            <person name="Waterworth S.C."/>
            <person name="Florez L.V."/>
            <person name="Rees E.R."/>
            <person name="Hertweck C."/>
            <person name="Kaltenpoth M."/>
            <person name="Kwan J.C."/>
        </authorList>
    </citation>
    <scope>NUCLEOTIDE SEQUENCE [LARGE SCALE GENOMIC DNA]</scope>
</reference>
<dbReference type="Proteomes" id="UP000487117">
    <property type="component" value="Unassembled WGS sequence"/>
</dbReference>
<protein>
    <submittedName>
        <fullName evidence="1">Uncharacterized protein</fullName>
    </submittedName>
</protein>
<proteinExistence type="predicted"/>
<gene>
    <name evidence="1" type="ORF">GAK31_00798</name>
</gene>
<evidence type="ECO:0000313" key="1">
    <source>
        <dbReference type="EMBL" id="KAF1017533.1"/>
    </source>
</evidence>
<dbReference type="AlphaFoldDB" id="A0A7V8JND8"/>
<accession>A0A7V8JND8</accession>